<dbReference type="AlphaFoldDB" id="A0A0L6JNB4"/>
<feature type="domain" description="HTH lacI-type" evidence="5">
    <location>
        <begin position="1"/>
        <end position="53"/>
    </location>
</feature>
<evidence type="ECO:0000256" key="1">
    <source>
        <dbReference type="ARBA" id="ARBA00022491"/>
    </source>
</evidence>
<evidence type="ECO:0000256" key="4">
    <source>
        <dbReference type="ARBA" id="ARBA00023163"/>
    </source>
</evidence>
<dbReference type="Gene3D" id="3.40.50.2300">
    <property type="match status" value="2"/>
</dbReference>
<dbReference type="GO" id="GO:0000976">
    <property type="term" value="F:transcription cis-regulatory region binding"/>
    <property type="evidence" value="ECO:0007669"/>
    <property type="project" value="TreeGrafter"/>
</dbReference>
<reference evidence="7" key="1">
    <citation type="submission" date="2015-07" db="EMBL/GenBank/DDBJ databases">
        <title>Near-Complete Genome Sequence of the Cellulolytic Bacterium Bacteroides (Pseudobacteroides) cellulosolvens ATCC 35603.</title>
        <authorList>
            <person name="Dassa B."/>
            <person name="Utturkar S.M."/>
            <person name="Klingeman D.M."/>
            <person name="Hurt R.A."/>
            <person name="Keller M."/>
            <person name="Xu J."/>
            <person name="Reddy Y.H.K."/>
            <person name="Borovok I."/>
            <person name="Grinberg I.R."/>
            <person name="Lamed R."/>
            <person name="Zhivin O."/>
            <person name="Bayer E.A."/>
            <person name="Brown S.D."/>
        </authorList>
    </citation>
    <scope>NUCLEOTIDE SEQUENCE [LARGE SCALE GENOMIC DNA]</scope>
    <source>
        <strain evidence="7">DSM 2933</strain>
    </source>
</reference>
<dbReference type="PANTHER" id="PTHR30146">
    <property type="entry name" value="LACI-RELATED TRANSCRIPTIONAL REPRESSOR"/>
    <property type="match status" value="1"/>
</dbReference>
<dbReference type="STRING" id="398512.Bccel_2127"/>
<evidence type="ECO:0000256" key="3">
    <source>
        <dbReference type="ARBA" id="ARBA00023125"/>
    </source>
</evidence>
<dbReference type="Proteomes" id="UP000036923">
    <property type="component" value="Unassembled WGS sequence"/>
</dbReference>
<dbReference type="SUPFAM" id="SSF47413">
    <property type="entry name" value="lambda repressor-like DNA-binding domains"/>
    <property type="match status" value="1"/>
</dbReference>
<dbReference type="Gene3D" id="1.10.260.40">
    <property type="entry name" value="lambda repressor-like DNA-binding domains"/>
    <property type="match status" value="1"/>
</dbReference>
<dbReference type="Pfam" id="PF00356">
    <property type="entry name" value="LacI"/>
    <property type="match status" value="1"/>
</dbReference>
<evidence type="ECO:0000313" key="6">
    <source>
        <dbReference type="EMBL" id="KNY26862.1"/>
    </source>
</evidence>
<proteinExistence type="predicted"/>
<dbReference type="GO" id="GO:0003700">
    <property type="term" value="F:DNA-binding transcription factor activity"/>
    <property type="evidence" value="ECO:0007669"/>
    <property type="project" value="TreeGrafter"/>
</dbReference>
<protein>
    <submittedName>
        <fullName evidence="6">Transcriptional regulator, LacI family</fullName>
    </submittedName>
</protein>
<gene>
    <name evidence="6" type="ORF">Bccel_2127</name>
</gene>
<sequence>MKDIAVKLGISTVTVSKALNDKDGVSIELKNKIKKLADEMGYRYNMLAKSMRDGCSYNMGVIVAEHFMGDQSFYLNFFKHISVQLEKHSYCGILQILSQQDEENLFLPKLYYERKVDGLIILGQVSKPYIEALQNIDIPIVFLDFYDENSKIDSIAVDNFYGAYELTNYLIKNGHKNIGFIGNIYATSSIQDRFLGYYKSLLEHRFKLNDKYVISDRDEHGRYIEIKLPQDMPTAYVCNCDEVARNVINKLKEMGKSVPDDISVVGFDNDMFSTISEPQLTTVEVDVEEMSKTAIKFILGKISNESRKYGRIMVKGRIVYRHSVKNIISE</sequence>
<evidence type="ECO:0000259" key="5">
    <source>
        <dbReference type="PROSITE" id="PS50932"/>
    </source>
</evidence>
<dbReference type="Pfam" id="PF13377">
    <property type="entry name" value="Peripla_BP_3"/>
    <property type="match status" value="1"/>
</dbReference>
<dbReference type="SUPFAM" id="SSF53822">
    <property type="entry name" value="Periplasmic binding protein-like I"/>
    <property type="match status" value="1"/>
</dbReference>
<dbReference type="EMBL" id="LGTC01000001">
    <property type="protein sequence ID" value="KNY26862.1"/>
    <property type="molecule type" value="Genomic_DNA"/>
</dbReference>
<dbReference type="InterPro" id="IPR010982">
    <property type="entry name" value="Lambda_DNA-bd_dom_sf"/>
</dbReference>
<organism evidence="6 7">
    <name type="scientific">Pseudobacteroides cellulosolvens ATCC 35603 = DSM 2933</name>
    <dbReference type="NCBI Taxonomy" id="398512"/>
    <lineage>
        <taxon>Bacteria</taxon>
        <taxon>Bacillati</taxon>
        <taxon>Bacillota</taxon>
        <taxon>Clostridia</taxon>
        <taxon>Eubacteriales</taxon>
        <taxon>Oscillospiraceae</taxon>
        <taxon>Pseudobacteroides</taxon>
    </lineage>
</organism>
<accession>A0A0L6JNB4</accession>
<keyword evidence="2" id="KW-0805">Transcription regulation</keyword>
<keyword evidence="7" id="KW-1185">Reference proteome</keyword>
<dbReference type="SMART" id="SM00354">
    <property type="entry name" value="HTH_LACI"/>
    <property type="match status" value="1"/>
</dbReference>
<comment type="caution">
    <text evidence="6">The sequence shown here is derived from an EMBL/GenBank/DDBJ whole genome shotgun (WGS) entry which is preliminary data.</text>
</comment>
<dbReference type="InterPro" id="IPR046335">
    <property type="entry name" value="LacI/GalR-like_sensor"/>
</dbReference>
<keyword evidence="1" id="KW-0678">Repressor</keyword>
<evidence type="ECO:0000313" key="7">
    <source>
        <dbReference type="Proteomes" id="UP000036923"/>
    </source>
</evidence>
<keyword evidence="3" id="KW-0238">DNA-binding</keyword>
<name>A0A0L6JNB4_9FIRM</name>
<dbReference type="eggNOG" id="COG1609">
    <property type="taxonomic scope" value="Bacteria"/>
</dbReference>
<dbReference type="PANTHER" id="PTHR30146:SF148">
    <property type="entry name" value="HTH-TYPE TRANSCRIPTIONAL REPRESSOR PURR-RELATED"/>
    <property type="match status" value="1"/>
</dbReference>
<dbReference type="CDD" id="cd19974">
    <property type="entry name" value="PBP1_LacI-like"/>
    <property type="match status" value="1"/>
</dbReference>
<dbReference type="InterPro" id="IPR028082">
    <property type="entry name" value="Peripla_BP_I"/>
</dbReference>
<dbReference type="InterPro" id="IPR000843">
    <property type="entry name" value="HTH_LacI"/>
</dbReference>
<dbReference type="PROSITE" id="PS50932">
    <property type="entry name" value="HTH_LACI_2"/>
    <property type="match status" value="1"/>
</dbReference>
<evidence type="ECO:0000256" key="2">
    <source>
        <dbReference type="ARBA" id="ARBA00023015"/>
    </source>
</evidence>
<dbReference type="PATRIC" id="fig|398512.5.peg.2219"/>
<keyword evidence="4" id="KW-0804">Transcription</keyword>
<dbReference type="CDD" id="cd01392">
    <property type="entry name" value="HTH_LacI"/>
    <property type="match status" value="1"/>
</dbReference>